<dbReference type="SUPFAM" id="SSF52540">
    <property type="entry name" value="P-loop containing nucleoside triphosphate hydrolases"/>
    <property type="match status" value="1"/>
</dbReference>
<gene>
    <name evidence="3" type="ORF">UFOPK2754_00154</name>
    <name evidence="4" type="ORF">UFOPK3139_00468</name>
    <name evidence="5" type="ORF">UFOPK3543_01541</name>
    <name evidence="6" type="ORF">UFOPK3967_01064</name>
</gene>
<dbReference type="Pfam" id="PF02374">
    <property type="entry name" value="ArsA_ATPase"/>
    <property type="match status" value="2"/>
</dbReference>
<dbReference type="Gene3D" id="3.40.50.300">
    <property type="entry name" value="P-loop containing nucleotide triphosphate hydrolases"/>
    <property type="match status" value="1"/>
</dbReference>
<protein>
    <submittedName>
        <fullName evidence="3">Unannotated protein</fullName>
    </submittedName>
</protein>
<evidence type="ECO:0000313" key="3">
    <source>
        <dbReference type="EMBL" id="CAB4726131.1"/>
    </source>
</evidence>
<accession>A0A6J6RUN7</accession>
<evidence type="ECO:0000259" key="2">
    <source>
        <dbReference type="Pfam" id="PF02374"/>
    </source>
</evidence>
<dbReference type="CDD" id="cd02035">
    <property type="entry name" value="ArsA"/>
    <property type="match status" value="1"/>
</dbReference>
<evidence type="ECO:0000313" key="5">
    <source>
        <dbReference type="EMBL" id="CAB4911553.1"/>
    </source>
</evidence>
<dbReference type="PANTHER" id="PTHR10803:SF3">
    <property type="entry name" value="ATPASE GET3"/>
    <property type="match status" value="1"/>
</dbReference>
<dbReference type="GO" id="GO:0016887">
    <property type="term" value="F:ATP hydrolysis activity"/>
    <property type="evidence" value="ECO:0007669"/>
    <property type="project" value="InterPro"/>
</dbReference>
<name>A0A6J6RUN7_9ZZZZ</name>
<sequence>MRPPGLLDRRLLFVTGKGGVGKTSVAAALAALAAAQGRRTLLCEIDAKGDLAEVLEVEPLRYAPREVLPQLFAMAMSTEESLKEYLRLQLRVPLLAKIGPLARTFDFVASAAPGVKEILTIGKLAFEVRENHYDLVVVDSSATGHVVGQLAAPGAIREVVRAGAVRGQVDWILDILQDPAQTGAVIVATAEEMPIAETIELAASLGSKTYVDLAAVIVNQVLPELFGVREEELFSSLRTVASRRKLVAELGEGVNGVLDAAALAVARRRARAVHLEALYDALGPSVPMLYLPFLFARRHGVRTTRRLSAALAAELGVDA</sequence>
<proteinExistence type="inferred from homology"/>
<dbReference type="EMBL" id="CAFBMH010000053">
    <property type="protein sequence ID" value="CAB4911553.1"/>
    <property type="molecule type" value="Genomic_DNA"/>
</dbReference>
<dbReference type="AlphaFoldDB" id="A0A6J6RUN7"/>
<dbReference type="EMBL" id="CAFABA010000012">
    <property type="protein sequence ID" value="CAB4817485.1"/>
    <property type="molecule type" value="Genomic_DNA"/>
</dbReference>
<dbReference type="EMBL" id="CAEZYR010000003">
    <property type="protein sequence ID" value="CAB4726131.1"/>
    <property type="molecule type" value="Genomic_DNA"/>
</dbReference>
<feature type="domain" description="ArsA/GET3 Anion-transporting ATPase-like" evidence="2">
    <location>
        <begin position="10"/>
        <end position="161"/>
    </location>
</feature>
<comment type="similarity">
    <text evidence="1">Belongs to the arsA ATPase family.</text>
</comment>
<feature type="domain" description="ArsA/GET3 Anion-transporting ATPase-like" evidence="2">
    <location>
        <begin position="169"/>
        <end position="224"/>
    </location>
</feature>
<dbReference type="InterPro" id="IPR016300">
    <property type="entry name" value="ATPase_ArsA/GET3"/>
</dbReference>
<dbReference type="InterPro" id="IPR025723">
    <property type="entry name" value="ArsA/GET3_ATPase-like"/>
</dbReference>
<dbReference type="GO" id="GO:0005524">
    <property type="term" value="F:ATP binding"/>
    <property type="evidence" value="ECO:0007669"/>
    <property type="project" value="InterPro"/>
</dbReference>
<evidence type="ECO:0000313" key="4">
    <source>
        <dbReference type="EMBL" id="CAB4817485.1"/>
    </source>
</evidence>
<evidence type="ECO:0000313" key="6">
    <source>
        <dbReference type="EMBL" id="CAB4991969.1"/>
    </source>
</evidence>
<dbReference type="PANTHER" id="PTHR10803">
    <property type="entry name" value="ARSENICAL PUMP-DRIVING ATPASE ARSENITE-TRANSLOCATING ATPASE"/>
    <property type="match status" value="1"/>
</dbReference>
<evidence type="ECO:0000256" key="1">
    <source>
        <dbReference type="ARBA" id="ARBA00011040"/>
    </source>
</evidence>
<reference evidence="3" key="1">
    <citation type="submission" date="2020-05" db="EMBL/GenBank/DDBJ databases">
        <authorList>
            <person name="Chiriac C."/>
            <person name="Salcher M."/>
            <person name="Ghai R."/>
            <person name="Kavagutti S V."/>
        </authorList>
    </citation>
    <scope>NUCLEOTIDE SEQUENCE</scope>
</reference>
<dbReference type="EMBL" id="CAFBOS010000052">
    <property type="protein sequence ID" value="CAB4991969.1"/>
    <property type="molecule type" value="Genomic_DNA"/>
</dbReference>
<organism evidence="3">
    <name type="scientific">freshwater metagenome</name>
    <dbReference type="NCBI Taxonomy" id="449393"/>
    <lineage>
        <taxon>unclassified sequences</taxon>
        <taxon>metagenomes</taxon>
        <taxon>ecological metagenomes</taxon>
    </lineage>
</organism>
<dbReference type="InterPro" id="IPR027417">
    <property type="entry name" value="P-loop_NTPase"/>
</dbReference>